<dbReference type="InterPro" id="IPR013087">
    <property type="entry name" value="Znf_C2H2_type"/>
</dbReference>
<evidence type="ECO:0000259" key="3">
    <source>
        <dbReference type="PROSITE" id="PS50157"/>
    </source>
</evidence>
<dbReference type="AlphaFoldDB" id="A0A7H8R2D4"/>
<sequence>MVKRSAELGQPPASASHAQENRHFETPELTVMFNGDVPRFWAMIYVDSNGNIGETFNLPSSVFTERVYLDFKNASELAARRDPQSSQIPTLSAMCFGSSKSSQHPGQLKRRRGEEPLAVDCINYLVPLQIGDTEKVADYYESVFKRLQQLICRMLAKSFIKIIEPGKQVKYPYNGGRDSISGKRGDPEMTKPDWWPHDVIHKEPDHLTKGPRLRLLVHIIQQLGSIVTAEDLEGATSGDRRHIDPSKVWMLDELFRVRKLEESFERKEVDSKTIIRVVNYEESEEKEARSDSDDMPEFKSEDSNPSSKSPYVQTSHISPADMLQIHPNLTFGTPEGQAQFQSLQCVGTGTTPIPMAPVMTANPFLYPISPETRQPTNHPAQPYMNTQNSFSGWSHVSMSDGEPADSVTPSLSGPPAQPFQFRAQEMSAHQTQPGDHAVLGYPPVAHPMHQIPHAPRQRIHHSHPRSYRCPDTNCQKLFTRSTTLTSHIKRYHGTIEEATA</sequence>
<protein>
    <recommendedName>
        <fullName evidence="3">C2H2-type domain-containing protein</fullName>
    </recommendedName>
</protein>
<dbReference type="Proteomes" id="UP000509510">
    <property type="component" value="Chromosome IV"/>
</dbReference>
<feature type="domain" description="C2H2-type" evidence="3">
    <location>
        <begin position="467"/>
        <end position="497"/>
    </location>
</feature>
<dbReference type="GO" id="GO:0008270">
    <property type="term" value="F:zinc ion binding"/>
    <property type="evidence" value="ECO:0007669"/>
    <property type="project" value="UniProtKB-KW"/>
</dbReference>
<dbReference type="InterPro" id="IPR047092">
    <property type="entry name" value="AFUB_07903/YDR124W-like_hel"/>
</dbReference>
<reference evidence="5" key="1">
    <citation type="submission" date="2020-06" db="EMBL/GenBank/DDBJ databases">
        <title>A chromosome-scale genome assembly of Talaromyces rugulosus W13939.</title>
        <authorList>
            <person name="Wang B."/>
            <person name="Guo L."/>
            <person name="Ye K."/>
            <person name="Wang L."/>
        </authorList>
    </citation>
    <scope>NUCLEOTIDE SEQUENCE [LARGE SCALE GENOMIC DNA]</scope>
    <source>
        <strain evidence="5">W13939</strain>
    </source>
</reference>
<dbReference type="EMBL" id="CP055901">
    <property type="protein sequence ID" value="QKX60492.1"/>
    <property type="molecule type" value="Genomic_DNA"/>
</dbReference>
<name>A0A7H8R2D4_TALRU</name>
<evidence type="ECO:0000313" key="4">
    <source>
        <dbReference type="EMBL" id="QKX60492.1"/>
    </source>
</evidence>
<keyword evidence="1" id="KW-0863">Zinc-finger</keyword>
<gene>
    <name evidence="4" type="ORF">TRUGW13939_07637</name>
</gene>
<dbReference type="PANTHER" id="PTHR36102">
    <property type="entry name" value="CHROMOSOME 10, WHOLE GENOME SHOTGUN SEQUENCE"/>
    <property type="match status" value="1"/>
</dbReference>
<dbReference type="InterPro" id="IPR021264">
    <property type="entry name" value="AFUB_079030/YDR124W-like"/>
</dbReference>
<evidence type="ECO:0000313" key="5">
    <source>
        <dbReference type="Proteomes" id="UP000509510"/>
    </source>
</evidence>
<feature type="region of interest" description="Disordered" evidence="2">
    <location>
        <begin position="282"/>
        <end position="313"/>
    </location>
</feature>
<feature type="region of interest" description="Disordered" evidence="2">
    <location>
        <begin position="368"/>
        <end position="449"/>
    </location>
</feature>
<dbReference type="PANTHER" id="PTHR36102:SF5">
    <property type="entry name" value="YDR124W-LIKE HELICAL BUNDLE DOMAIN-CONTAINING PROTEIN"/>
    <property type="match status" value="1"/>
</dbReference>
<organism evidence="4 5">
    <name type="scientific">Talaromyces rugulosus</name>
    <name type="common">Penicillium rugulosum</name>
    <dbReference type="NCBI Taxonomy" id="121627"/>
    <lineage>
        <taxon>Eukaryota</taxon>
        <taxon>Fungi</taxon>
        <taxon>Dikarya</taxon>
        <taxon>Ascomycota</taxon>
        <taxon>Pezizomycotina</taxon>
        <taxon>Eurotiomycetes</taxon>
        <taxon>Eurotiomycetidae</taxon>
        <taxon>Eurotiales</taxon>
        <taxon>Trichocomaceae</taxon>
        <taxon>Talaromyces</taxon>
        <taxon>Talaromyces sect. Islandici</taxon>
    </lineage>
</organism>
<feature type="compositionally biased region" description="Basic and acidic residues" evidence="2">
    <location>
        <begin position="286"/>
        <end position="302"/>
    </location>
</feature>
<dbReference type="RefSeq" id="XP_035346668.1">
    <property type="nucleotide sequence ID" value="XM_035490775.1"/>
</dbReference>
<keyword evidence="1" id="KW-0479">Metal-binding</keyword>
<dbReference type="Pfam" id="PF11001">
    <property type="entry name" value="AFUB_07903_YDR124W_hel"/>
    <property type="match status" value="1"/>
</dbReference>
<evidence type="ECO:0000256" key="1">
    <source>
        <dbReference type="PROSITE-ProRule" id="PRU00042"/>
    </source>
</evidence>
<keyword evidence="5" id="KW-1185">Reference proteome</keyword>
<dbReference type="KEGG" id="trg:TRUGW13939_07637"/>
<dbReference type="OrthoDB" id="5338458at2759"/>
<feature type="compositionally biased region" description="Polar residues" evidence="2">
    <location>
        <begin position="303"/>
        <end position="313"/>
    </location>
</feature>
<evidence type="ECO:0000256" key="2">
    <source>
        <dbReference type="SAM" id="MobiDB-lite"/>
    </source>
</evidence>
<feature type="region of interest" description="Disordered" evidence="2">
    <location>
        <begin position="1"/>
        <end position="22"/>
    </location>
</feature>
<keyword evidence="1" id="KW-0862">Zinc</keyword>
<feature type="compositionally biased region" description="Polar residues" evidence="2">
    <location>
        <begin position="371"/>
        <end position="397"/>
    </location>
</feature>
<dbReference type="Gene3D" id="3.30.160.60">
    <property type="entry name" value="Classic Zinc Finger"/>
    <property type="match status" value="1"/>
</dbReference>
<proteinExistence type="predicted"/>
<accession>A0A7H8R2D4</accession>
<dbReference type="PROSITE" id="PS50157">
    <property type="entry name" value="ZINC_FINGER_C2H2_2"/>
    <property type="match status" value="1"/>
</dbReference>
<dbReference type="GeneID" id="55995127"/>
<dbReference type="PROSITE" id="PS00028">
    <property type="entry name" value="ZINC_FINGER_C2H2_1"/>
    <property type="match status" value="1"/>
</dbReference>